<feature type="region of interest" description="Disordered" evidence="1">
    <location>
        <begin position="3201"/>
        <end position="3241"/>
    </location>
</feature>
<feature type="region of interest" description="Disordered" evidence="1">
    <location>
        <begin position="3524"/>
        <end position="3614"/>
    </location>
</feature>
<evidence type="ECO:0000313" key="3">
    <source>
        <dbReference type="Proteomes" id="UP000650533"/>
    </source>
</evidence>
<feature type="compositionally biased region" description="Basic and acidic residues" evidence="1">
    <location>
        <begin position="3561"/>
        <end position="3578"/>
    </location>
</feature>
<feature type="region of interest" description="Disordered" evidence="1">
    <location>
        <begin position="802"/>
        <end position="1158"/>
    </location>
</feature>
<evidence type="ECO:0000313" key="2">
    <source>
        <dbReference type="EMBL" id="QRW25880.1"/>
    </source>
</evidence>
<feature type="compositionally biased region" description="Polar residues" evidence="1">
    <location>
        <begin position="920"/>
        <end position="932"/>
    </location>
</feature>
<feature type="region of interest" description="Disordered" evidence="1">
    <location>
        <begin position="645"/>
        <end position="730"/>
    </location>
</feature>
<feature type="compositionally biased region" description="Polar residues" evidence="1">
    <location>
        <begin position="2584"/>
        <end position="2595"/>
    </location>
</feature>
<feature type="compositionally biased region" description="Polar residues" evidence="1">
    <location>
        <begin position="2265"/>
        <end position="2284"/>
    </location>
</feature>
<feature type="compositionally biased region" description="Low complexity" evidence="1">
    <location>
        <begin position="969"/>
        <end position="984"/>
    </location>
</feature>
<feature type="compositionally biased region" description="Polar residues" evidence="1">
    <location>
        <begin position="1981"/>
        <end position="1991"/>
    </location>
</feature>
<feature type="compositionally biased region" description="Basic and acidic residues" evidence="1">
    <location>
        <begin position="3999"/>
        <end position="4008"/>
    </location>
</feature>
<feature type="compositionally biased region" description="Low complexity" evidence="1">
    <location>
        <begin position="3587"/>
        <end position="3605"/>
    </location>
</feature>
<feature type="compositionally biased region" description="Low complexity" evidence="1">
    <location>
        <begin position="1365"/>
        <end position="1376"/>
    </location>
</feature>
<dbReference type="KEGG" id="rsx:RhiXN_10957"/>
<feature type="compositionally biased region" description="Low complexity" evidence="1">
    <location>
        <begin position="1659"/>
        <end position="1674"/>
    </location>
</feature>
<feature type="compositionally biased region" description="Pro residues" evidence="1">
    <location>
        <begin position="3071"/>
        <end position="3087"/>
    </location>
</feature>
<feature type="compositionally biased region" description="Low complexity" evidence="1">
    <location>
        <begin position="3309"/>
        <end position="3331"/>
    </location>
</feature>
<feature type="compositionally biased region" description="Polar residues" evidence="1">
    <location>
        <begin position="3201"/>
        <end position="3217"/>
    </location>
</feature>
<gene>
    <name evidence="2" type="ORF">RhiXN_10957</name>
</gene>
<feature type="compositionally biased region" description="Polar residues" evidence="1">
    <location>
        <begin position="1828"/>
        <end position="1859"/>
    </location>
</feature>
<feature type="compositionally biased region" description="Polar residues" evidence="1">
    <location>
        <begin position="323"/>
        <end position="340"/>
    </location>
</feature>
<feature type="compositionally biased region" description="Basic and acidic residues" evidence="1">
    <location>
        <begin position="1121"/>
        <end position="1130"/>
    </location>
</feature>
<feature type="compositionally biased region" description="Low complexity" evidence="1">
    <location>
        <begin position="878"/>
        <end position="893"/>
    </location>
</feature>
<feature type="region of interest" description="Disordered" evidence="1">
    <location>
        <begin position="3269"/>
        <end position="3399"/>
    </location>
</feature>
<feature type="compositionally biased region" description="Low complexity" evidence="1">
    <location>
        <begin position="1956"/>
        <end position="1965"/>
    </location>
</feature>
<feature type="region of interest" description="Disordered" evidence="1">
    <location>
        <begin position="2567"/>
        <end position="2792"/>
    </location>
</feature>
<feature type="compositionally biased region" description="Polar residues" evidence="1">
    <location>
        <begin position="2641"/>
        <end position="2662"/>
    </location>
</feature>
<feature type="compositionally biased region" description="Polar residues" evidence="1">
    <location>
        <begin position="1609"/>
        <end position="1619"/>
    </location>
</feature>
<feature type="compositionally biased region" description="Basic and acidic residues" evidence="1">
    <location>
        <begin position="98"/>
        <end position="108"/>
    </location>
</feature>
<organism evidence="2 3">
    <name type="scientific">Rhizoctonia solani</name>
    <dbReference type="NCBI Taxonomy" id="456999"/>
    <lineage>
        <taxon>Eukaryota</taxon>
        <taxon>Fungi</taxon>
        <taxon>Dikarya</taxon>
        <taxon>Basidiomycota</taxon>
        <taxon>Agaricomycotina</taxon>
        <taxon>Agaricomycetes</taxon>
        <taxon>Cantharellales</taxon>
        <taxon>Ceratobasidiaceae</taxon>
        <taxon>Rhizoctonia</taxon>
    </lineage>
</organism>
<feature type="region of interest" description="Disordered" evidence="1">
    <location>
        <begin position="2137"/>
        <end position="2161"/>
    </location>
</feature>
<proteinExistence type="predicted"/>
<feature type="region of interest" description="Disordered" evidence="1">
    <location>
        <begin position="1656"/>
        <end position="1679"/>
    </location>
</feature>
<feature type="region of interest" description="Disordered" evidence="1">
    <location>
        <begin position="2222"/>
        <end position="2308"/>
    </location>
</feature>
<feature type="compositionally biased region" description="Polar residues" evidence="1">
    <location>
        <begin position="2363"/>
        <end position="2378"/>
    </location>
</feature>
<feature type="region of interest" description="Disordered" evidence="1">
    <location>
        <begin position="1744"/>
        <end position="2038"/>
    </location>
</feature>
<dbReference type="GeneID" id="67033235"/>
<feature type="compositionally biased region" description="Polar residues" evidence="1">
    <location>
        <begin position="1913"/>
        <end position="1940"/>
    </location>
</feature>
<feature type="region of interest" description="Disordered" evidence="1">
    <location>
        <begin position="552"/>
        <end position="607"/>
    </location>
</feature>
<feature type="compositionally biased region" description="Polar residues" evidence="1">
    <location>
        <begin position="1447"/>
        <end position="1478"/>
    </location>
</feature>
<evidence type="ECO:0000256" key="1">
    <source>
        <dbReference type="SAM" id="MobiDB-lite"/>
    </source>
</evidence>
<feature type="compositionally biased region" description="Polar residues" evidence="1">
    <location>
        <begin position="3269"/>
        <end position="3288"/>
    </location>
</feature>
<feature type="compositionally biased region" description="Low complexity" evidence="1">
    <location>
        <begin position="3524"/>
        <end position="3542"/>
    </location>
</feature>
<feature type="compositionally biased region" description="Basic and acidic residues" evidence="1">
    <location>
        <begin position="3681"/>
        <end position="3690"/>
    </location>
</feature>
<feature type="compositionally biased region" description="Polar residues" evidence="1">
    <location>
        <begin position="1563"/>
        <end position="1573"/>
    </location>
</feature>
<protein>
    <submittedName>
        <fullName evidence="2">Proteophosphoglycan 5</fullName>
    </submittedName>
</protein>
<feature type="region of interest" description="Disordered" evidence="1">
    <location>
        <begin position="279"/>
        <end position="348"/>
    </location>
</feature>
<feature type="compositionally biased region" description="Polar residues" evidence="1">
    <location>
        <begin position="375"/>
        <end position="392"/>
    </location>
</feature>
<feature type="compositionally biased region" description="Low complexity" evidence="1">
    <location>
        <begin position="38"/>
        <end position="51"/>
    </location>
</feature>
<feature type="region of interest" description="Disordered" evidence="1">
    <location>
        <begin position="1539"/>
        <end position="1619"/>
    </location>
</feature>
<feature type="compositionally biased region" description="Basic and acidic residues" evidence="1">
    <location>
        <begin position="645"/>
        <end position="657"/>
    </location>
</feature>
<feature type="compositionally biased region" description="Basic and acidic residues" evidence="1">
    <location>
        <begin position="1495"/>
        <end position="1507"/>
    </location>
</feature>
<feature type="compositionally biased region" description="Low complexity" evidence="1">
    <location>
        <begin position="3549"/>
        <end position="3560"/>
    </location>
</feature>
<feature type="region of interest" description="Disordered" evidence="1">
    <location>
        <begin position="363"/>
        <end position="398"/>
    </location>
</feature>
<feature type="compositionally biased region" description="Polar residues" evidence="1">
    <location>
        <begin position="1037"/>
        <end position="1093"/>
    </location>
</feature>
<sequence length="4008" mass="427993">MARNSRSYSRSPDSRIYGTATFSSRSPSYDGRSASPDRSTTGRSYTSYTRSNHSDTYYDDEGETTIQEGDSATEIERDLHSRTRTRSTTRRLSALVRPQDRFEARTYDDEGASAYDDGRSGSAFYDDGRSGTGSGAGTRYDDSRSASRYTDERTASRSASRSASRTASRYDDGRSGSGYDDAQSGYDDAQSGYDDAKAPHTTMPKAAITIPNPKYQMPKVIPQAKASTPMARAPKALALKYSEDDATSASSGINPQEILASLHSRTLDPVTFERKVLSTVEEQTERTSSSLSRISANRFASGGHGGGSGSELSASPTRRSGHSRASSEAASLFSPSTHGSYLSGGPSHTPIKLFSPTATLQSLGKEKERAASLERPTTSQSDYRSTAGSDHSSFLRPSASEQNLKLKEKEEVLARHPSASIGRRAGDLIAFLNLGVQRLQAMWRRVQEAGSGSYTGSGQTWRWLLDCLTILSSTWCRRRTRLRRPLSPSFPSAPAVPSVLLHPPRAQPAEPAASFPARIKLDRTAAEVALAPRPTGATEVARPVEVALARLTEARPRAVPPPARPTKRDARSGASDTYRSETARSGASETTAAKRRELRGHLSSGAQSYRSETYRVVLEATRTVAAREVKLIEAMEEARHIEVEAEAKRTGAKEEARPIAAMRRGSQTHRSDGGSQTYRSDGGSRTYRSDGGSQTYQSEGGSQTYRSDGESDAGLSVPPSETYRSETLVARVPKPLDPRLIVATGEATPIAPRHTAPQVKPRLLVVEPRHTAVRVAAKAVARAVLVLPPVAPILRWPDLSQRSSYHSGSDTNQTHDTEAYQESESRSQTPRPDTYTDTESETYRAGSGTDNETFRAGSATGSGTYRAASASESETYRAGSGSESEGGISGFASQLYPRASDTGTITARSSSSHGARSASTQGRSESGFSQGRSEGVYSQGRSEGAYSPSRSQGTYSQARSGGSYSQGHSEGSYSEEPSEGAYSPTRSEAMLSQGHSEGAYSQGHSEGAYSQGHSEGAYSQGHSEDAYSQGRSEGRHTQGSGTHSQASSTYLRGTSTYQDSQAYTPTYTQESTTYVQGTESYTEGSEAYTQDSPRTPRGARTPNTLKQAMSPVTPNTPNPTAEDKFADWQDRTPQGGEKASGTPHTTVMPLTPGIGTPKTIASVMTPKTQGGRYGKALSEASTAPTSAEGLMRQRMSREVITSVPVPSESEAITLGHHGQEPMRISALWYLNVHAPPPFEWLRTQAVLYPNVLILTWIAPTGGRGVVTLDLVNCTEVRSAPSPSHPSARDDVGSVAARLQSADLAETLCPFQLLYTDGVERLGTDTARERVRWVGAIWDVLATIARGPPRALTDASESEAGTLQRSSSVRSHSSEGSATTSFVAPAADIAETASVISYLPLETADDMSVKNLMPPSRTPSLRRTASMADLELEADIDRALGRTPAPPTVTSESDSNFLSPPRTRSQRYSDSDGSGYRTPTTDKARSSRYSPSNVTGREDTTYVPTDTEHSTVRGVRIVADSISFRGSTSTRGDGFDALSTGYGSTARSEGVVSSATYSRRRTLSAVSSSGSGLTRSHGLRRPKRDRAQSVSPAASRRQSVAAEVSEARSDSNGSYASFQTRSPSMAYESVNGSQGPSTYGSIAYEVCETSDMSEFTVDQTTSRTRTVTSGTARRSSPTKLSEEFITAEGSSAASQFDTVQPSESGFETVTICPPSTDYEDARKCACPPSVEEVVSEVIEDIIEEPTPIPQPIELSPPRTQRLSTLRSPSTEIESFSPSTVTFAPQPDVYELSPPPSEHTSLTHSPEAFSAYTPESEEPEILELSPPPSQQRSSMHSPSMVSIEPDSSSLVTPTARSSGSRLPSIRPLTVSSRSRSASVSPVRTLSSLTPSPSLPTLTDRVSLSREPTVEEVSTERSPTLTLHTSPASVEQLTERSPSPAEQTPTERPPTEYPPTEYPPTEYATEYPPSEPTEHESPLRLPSEYTSLSDQSPYGSPELERAPSVHAPSIVSEVPEEITETPRPTRTYSRSPSLPPREEWLPSPSSINLSIGQAPSLVPTLSELLPPPLSHAPSHTASTPSIRRSSSMSSVDTLSTLSDVSAPRLLGPRQRTASPYFSGTISSVGSMASSMVSPPGLMPPHAAPGSSHRQTRTISSVPSDANSTYMPGLVTHSGPGSSYYDSATRSTVQSLHDTVSIPGLVTPSRPGSSYYDSATHSTIHTLSDTASIPGLVPPHTLGSSRRSGTASTIQSLSDTASIPGLMPPHTRLGSSRRSGTVSTIESVSDTASVPGLMPPSMLPGSSYRRSGTPSTVLSVSDTVSIPGLVAHARPGSSPRSATASTIESLSDTISVPGLVPPTVRPDSSYRRSGTASSVESVSDTATLPGLMAPSTRPGSSHRHTGTISSVHSVSDIASPPGLMPPSIRPTSSHYDTGTISSVESESDTASLPGLMAPTLRPPGSRHHTATISSVLSVSDTASPPALLAPSIRDSVSSPYMSSVGSMTASILSPPGLMHPSLRPSSTHRRSATASTIESMSDTITPPQLLAPSIREGSSRYETGSVSSIETISDTITPPRLSAPSIHDSSTHFESGTPSTIESMTDIVSPPNLMAPSIRGQTESPRMSSVASTASSTVSPPDLVRPGQRPSSTHYRSESVSSIMSATTATPPGLVPPSSREASTIHAGSLPSIGSISPMSNLPPLQHPRLQVPSTTARSRSLSSEASLSASAPSMGRSRRSRSSVASAMSPSVSSVSLSTMPSIIVPHTAPPSPSPPESRSLTSVHSASESEPLTPSIHMPSLRSIHITPAQSIHMAPAQSVHMTPVQSIDTTPIQSIHIAPESSLTRNTSVRSTMTIESNISYRSADLEPSPPFIPVDLPEEAEYEPTYSGLEDTLSIVSGTTASRGYDVIRQYPMTPSLPTAESMETGAIDNESLEHMSAGADIRPATPSRIAPSVAESELSDDSTITLPSLPKSAPKTPSLLTTYASSISMSTPEGNKPSIETIPSRAETIYSDGDLNDGAIPPSHIISHDVNRLLQYLHEVDTVREGETRDMAGHLRRIEEELFDLSAFLRQRRPTPPPASQPAPEPAPTLAPTPLVVPVPVSIPAPAPAEPQPQVIRISAPSEPTQVIRVSAPPALTEVHEELPSITSRAPSEVASEEYVPMSDASTDVSISSREEEATPIAVAIPTRPKSEVSSLDLTESIASLTEPSPTIGSVTISDETSMSGSILSDSSITGSPTASVSELSGVSEETMSLVLPSAPISITLQVPRSPSISSAATPELTPPSSQSSPSREAVGLTPSPSVQPDVLPDVSIKSSSPSLSRSPSIRSISSLPKETSTRSGIALSKSPSIRTMPETEASTEVEERSETPVPVPPPAKRAQSLSPPPMRAPSPGGSESDYFISSPLSQDTFRSLPRAFSSSPPISEVSVLSHGTVRPDSKGSIGLDELRGLLKDLLKQQDDVYDRQESQRAILEEIRMRPPPTVVYQAPEISELVEHRTALTKIENILGDLVERFEVVRDSISSTTFTRSSILTTSSETISDSTQSRPVSFIMGSSMDSSMGSSEEQRRLQEQWDRVSRKPEVQIPPSHPTPSLSGGLPPSEASESEVSVPPPTTATQLPLIPVIHPRIRRRRARSASPSITFERIISSAESSTSSYSSYSRTREHVTEAITIPKFGKRIPQAPELREPSHTSVEEVGQEIDFERELREIRKRKEPSGDGTYIPSMPKAPAQPVLHDWQTERDDDITPRPPSPPSDLGQGASRRSPISESWYRPRPPRTEEQTTEAGWAPDMGTTIVPPSQVLGQSPSVHPHPDRIVPIEEVLGRPPTQPPSGPEGLPNYDELLDMVRGNSNSQDVVADQQREIIRYLGGLNTWLERDVIDRQYELRALSERMDQLRDELLYRLGRPPTPTQRPPYGPQFTTPHVIGPQIVGQVPHGGIIMQPPPDRGPSRGSLHPSQYVVPGDLSESGHGPYIHHLSSSSEGTYSTTTTDDRSFQIPGPHPSEGHRQPRAP</sequence>
<feature type="compositionally biased region" description="Polar residues" evidence="1">
    <location>
        <begin position="1756"/>
        <end position="1781"/>
    </location>
</feature>
<feature type="region of interest" description="Disordered" evidence="1">
    <location>
        <begin position="3679"/>
        <end position="3787"/>
    </location>
</feature>
<feature type="compositionally biased region" description="Polar residues" evidence="1">
    <location>
        <begin position="1485"/>
        <end position="1494"/>
    </location>
</feature>
<feature type="region of interest" description="Disordered" evidence="1">
    <location>
        <begin position="1"/>
        <end position="199"/>
    </location>
</feature>
<feature type="compositionally biased region" description="Polar residues" evidence="1">
    <location>
        <begin position="2330"/>
        <end position="2346"/>
    </location>
</feature>
<feature type="compositionally biased region" description="Low complexity" evidence="1">
    <location>
        <begin position="2735"/>
        <end position="2755"/>
    </location>
</feature>
<feature type="compositionally biased region" description="Low complexity" evidence="1">
    <location>
        <begin position="907"/>
        <end position="919"/>
    </location>
</feature>
<reference evidence="2" key="1">
    <citation type="submission" date="2020-05" db="EMBL/GenBank/DDBJ databases">
        <title>Evolutionary and genomic comparisons of hybrid uninucleate and nonhybrid Rhizoctonia fungi.</title>
        <authorList>
            <person name="Li C."/>
            <person name="Chen X."/>
        </authorList>
    </citation>
    <scope>NUCLEOTIDE SEQUENCE</scope>
    <source>
        <strain evidence="2">AG-1 IA</strain>
    </source>
</reference>
<feature type="compositionally biased region" description="Low complexity" evidence="1">
    <location>
        <begin position="2620"/>
        <end position="2633"/>
    </location>
</feature>
<dbReference type="EMBL" id="CP059671">
    <property type="protein sequence ID" value="QRW25880.1"/>
    <property type="molecule type" value="Genomic_DNA"/>
</dbReference>
<name>A0A8H8P641_9AGAM</name>
<feature type="compositionally biased region" description="Basic and acidic residues" evidence="1">
    <location>
        <begin position="3734"/>
        <end position="3743"/>
    </location>
</feature>
<feature type="region of interest" description="Disordered" evidence="1">
    <location>
        <begin position="1350"/>
        <end position="1378"/>
    </location>
</feature>
<feature type="region of interest" description="Disordered" evidence="1">
    <location>
        <begin position="1437"/>
        <end position="1507"/>
    </location>
</feature>
<dbReference type="Proteomes" id="UP000650533">
    <property type="component" value="Chromosome 14"/>
</dbReference>
<feature type="compositionally biased region" description="Polar residues" evidence="1">
    <location>
        <begin position="2421"/>
        <end position="2442"/>
    </location>
</feature>
<feature type="compositionally biased region" description="Polar residues" evidence="1">
    <location>
        <begin position="1540"/>
        <end position="1556"/>
    </location>
</feature>
<feature type="compositionally biased region" description="Polar residues" evidence="1">
    <location>
        <begin position="2777"/>
        <end position="2786"/>
    </location>
</feature>
<feature type="compositionally biased region" description="Low complexity" evidence="1">
    <location>
        <begin position="2068"/>
        <end position="2091"/>
    </location>
</feature>
<feature type="region of interest" description="Disordered" evidence="1">
    <location>
        <begin position="2322"/>
        <end position="2460"/>
    </location>
</feature>
<feature type="compositionally biased region" description="Polar residues" evidence="1">
    <location>
        <begin position="802"/>
        <end position="812"/>
    </location>
</feature>
<feature type="compositionally biased region" description="Low complexity" evidence="1">
    <location>
        <begin position="1868"/>
        <end position="1896"/>
    </location>
</feature>
<feature type="compositionally biased region" description="Low complexity" evidence="1">
    <location>
        <begin position="3974"/>
        <end position="3985"/>
    </location>
</feature>
<feature type="region of interest" description="Disordered" evidence="1">
    <location>
        <begin position="3930"/>
        <end position="4008"/>
    </location>
</feature>
<feature type="compositionally biased region" description="Basic and acidic residues" evidence="1">
    <location>
        <begin position="139"/>
        <end position="155"/>
    </location>
</feature>
<feature type="region of interest" description="Disordered" evidence="1">
    <location>
        <begin position="2062"/>
        <end position="2091"/>
    </location>
</feature>
<feature type="compositionally biased region" description="Polar residues" evidence="1">
    <location>
        <begin position="819"/>
        <end position="837"/>
    </location>
</feature>
<feature type="compositionally biased region" description="Polar residues" evidence="1">
    <location>
        <begin position="2234"/>
        <end position="2253"/>
    </location>
</feature>
<feature type="compositionally biased region" description="Polar residues" evidence="1">
    <location>
        <begin position="1587"/>
        <end position="1597"/>
    </location>
</feature>
<feature type="compositionally biased region" description="Low complexity" evidence="1">
    <location>
        <begin position="156"/>
        <end position="167"/>
    </location>
</feature>
<feature type="compositionally biased region" description="Polar residues" evidence="1">
    <location>
        <begin position="1101"/>
        <end position="1119"/>
    </location>
</feature>
<feature type="compositionally biased region" description="Low complexity" evidence="1">
    <location>
        <begin position="2705"/>
        <end position="2728"/>
    </location>
</feature>
<feature type="compositionally biased region" description="Polar residues" evidence="1">
    <location>
        <begin position="286"/>
        <end position="295"/>
    </location>
</feature>
<feature type="compositionally biased region" description="Low complexity" evidence="1">
    <location>
        <begin position="3218"/>
        <end position="3233"/>
    </location>
</feature>
<feature type="region of interest" description="Disordered" evidence="1">
    <location>
        <begin position="3139"/>
        <end position="3172"/>
    </location>
</feature>
<feature type="compositionally biased region" description="Polar residues" evidence="1">
    <location>
        <begin position="691"/>
        <end position="706"/>
    </location>
</feature>
<feature type="compositionally biased region" description="Polar residues" evidence="1">
    <location>
        <begin position="948"/>
        <end position="968"/>
    </location>
</feature>
<feature type="region of interest" description="Disordered" evidence="1">
    <location>
        <begin position="3068"/>
        <end position="3087"/>
    </location>
</feature>
<feature type="compositionally biased region" description="Pro residues" evidence="1">
    <location>
        <begin position="1944"/>
        <end position="1955"/>
    </location>
</feature>
<accession>A0A8H8P641</accession>
<feature type="compositionally biased region" description="Polar residues" evidence="1">
    <location>
        <begin position="1"/>
        <end position="11"/>
    </location>
</feature>
<feature type="compositionally biased region" description="Polar residues" evidence="1">
    <location>
        <begin position="2149"/>
        <end position="2161"/>
    </location>
</feature>
<dbReference type="RefSeq" id="XP_043186117.1">
    <property type="nucleotide sequence ID" value="XM_043330772.1"/>
</dbReference>